<dbReference type="InterPro" id="IPR003439">
    <property type="entry name" value="ABC_transporter-like_ATP-bd"/>
</dbReference>
<evidence type="ECO:0000256" key="1">
    <source>
        <dbReference type="ARBA" id="ARBA00004202"/>
    </source>
</evidence>
<dbReference type="KEGG" id="ati:AL072_17005"/>
<proteinExistence type="inferred from homology"/>
<dbReference type="GO" id="GO:0016887">
    <property type="term" value="F:ATP hydrolysis activity"/>
    <property type="evidence" value="ECO:0007669"/>
    <property type="project" value="InterPro"/>
</dbReference>
<comment type="similarity">
    <text evidence="2">Belongs to the ABC transporter superfamily.</text>
</comment>
<evidence type="ECO:0000256" key="8">
    <source>
        <dbReference type="SAM" id="MobiDB-lite"/>
    </source>
</evidence>
<dbReference type="InterPro" id="IPR030679">
    <property type="entry name" value="ABC_ATPase_HisP-typ"/>
</dbReference>
<dbReference type="GO" id="GO:0015424">
    <property type="term" value="F:ABC-type amino acid transporter activity"/>
    <property type="evidence" value="ECO:0007669"/>
    <property type="project" value="InterPro"/>
</dbReference>
<dbReference type="PANTHER" id="PTHR43166">
    <property type="entry name" value="AMINO ACID IMPORT ATP-BINDING PROTEIN"/>
    <property type="match status" value="1"/>
</dbReference>
<dbReference type="AlphaFoldDB" id="A0AAC8W0N4"/>
<dbReference type="InterPro" id="IPR003593">
    <property type="entry name" value="AAA+_ATPase"/>
</dbReference>
<keyword evidence="5" id="KW-0547">Nucleotide-binding</keyword>
<keyword evidence="3" id="KW-0813">Transport</keyword>
<dbReference type="RefSeq" id="WP_045583065.1">
    <property type="nucleotide sequence ID" value="NZ_CP012402.1"/>
</dbReference>
<dbReference type="GO" id="GO:0005524">
    <property type="term" value="F:ATP binding"/>
    <property type="evidence" value="ECO:0007669"/>
    <property type="project" value="UniProtKB-KW"/>
</dbReference>
<dbReference type="PIRSF" id="PIRSF039085">
    <property type="entry name" value="ABC_ATPase_HisP"/>
    <property type="match status" value="1"/>
</dbReference>
<dbReference type="FunFam" id="3.40.50.300:FF:000020">
    <property type="entry name" value="Amino acid ABC transporter ATP-binding component"/>
    <property type="match status" value="1"/>
</dbReference>
<evidence type="ECO:0000313" key="11">
    <source>
        <dbReference type="Proteomes" id="UP000069935"/>
    </source>
</evidence>
<feature type="domain" description="ABC transporter" evidence="9">
    <location>
        <begin position="23"/>
        <end position="266"/>
    </location>
</feature>
<dbReference type="SMART" id="SM00382">
    <property type="entry name" value="AAA"/>
    <property type="match status" value="1"/>
</dbReference>
<evidence type="ECO:0000259" key="9">
    <source>
        <dbReference type="PROSITE" id="PS50893"/>
    </source>
</evidence>
<protein>
    <submittedName>
        <fullName evidence="10">ATP-binding protein</fullName>
    </submittedName>
</protein>
<evidence type="ECO:0000313" key="10">
    <source>
        <dbReference type="EMBL" id="ALG72711.1"/>
    </source>
</evidence>
<evidence type="ECO:0000256" key="6">
    <source>
        <dbReference type="ARBA" id="ARBA00022840"/>
    </source>
</evidence>
<keyword evidence="7" id="KW-0472">Membrane</keyword>
<dbReference type="SUPFAM" id="SSF52540">
    <property type="entry name" value="P-loop containing nucleoside triphosphate hydrolases"/>
    <property type="match status" value="1"/>
</dbReference>
<evidence type="ECO:0000256" key="4">
    <source>
        <dbReference type="ARBA" id="ARBA00022475"/>
    </source>
</evidence>
<dbReference type="PROSITE" id="PS00211">
    <property type="entry name" value="ABC_TRANSPORTER_1"/>
    <property type="match status" value="1"/>
</dbReference>
<name>A0AAC8W0N4_9PROT</name>
<reference evidence="10 11" key="2">
    <citation type="journal article" date="2016" name="Genome Announc.">
        <title>Complete Genome Sequence of a Strain of Azospirillum thiophilum Isolated from a Sulfide Spring.</title>
        <authorList>
            <person name="Fomenkov A."/>
            <person name="Vincze T."/>
            <person name="Grabovich M."/>
            <person name="Anton B.P."/>
            <person name="Dubinina G."/>
            <person name="Orlova M."/>
            <person name="Belousova E."/>
            <person name="Roberts R.J."/>
        </authorList>
    </citation>
    <scope>NUCLEOTIDE SEQUENCE [LARGE SCALE GENOMIC DNA]</scope>
    <source>
        <strain evidence="10 11">BV-S</strain>
    </source>
</reference>
<dbReference type="PROSITE" id="PS50893">
    <property type="entry name" value="ABC_TRANSPORTER_2"/>
    <property type="match status" value="1"/>
</dbReference>
<dbReference type="PANTHER" id="PTHR43166:SF35">
    <property type="entry name" value="L-CYSTINE IMPORT ATP-BINDING PROTEIN TCYN"/>
    <property type="match status" value="1"/>
</dbReference>
<dbReference type="Gene3D" id="3.40.50.300">
    <property type="entry name" value="P-loop containing nucleotide triphosphate hydrolases"/>
    <property type="match status" value="1"/>
</dbReference>
<evidence type="ECO:0000256" key="7">
    <source>
        <dbReference type="ARBA" id="ARBA00023136"/>
    </source>
</evidence>
<dbReference type="Pfam" id="PF00005">
    <property type="entry name" value="ABC_tran"/>
    <property type="match status" value="1"/>
</dbReference>
<dbReference type="EMBL" id="CP012402">
    <property type="protein sequence ID" value="ALG72711.1"/>
    <property type="molecule type" value="Genomic_DNA"/>
</dbReference>
<dbReference type="CDD" id="cd03262">
    <property type="entry name" value="ABC_HisP_GlnQ"/>
    <property type="match status" value="1"/>
</dbReference>
<dbReference type="GO" id="GO:0005886">
    <property type="term" value="C:plasma membrane"/>
    <property type="evidence" value="ECO:0007669"/>
    <property type="project" value="UniProtKB-SubCell"/>
</dbReference>
<gene>
    <name evidence="10" type="ORF">AL072_17005</name>
</gene>
<keyword evidence="11" id="KW-1185">Reference proteome</keyword>
<keyword evidence="4" id="KW-1003">Cell membrane</keyword>
<dbReference type="InterPro" id="IPR027417">
    <property type="entry name" value="P-loop_NTPase"/>
</dbReference>
<dbReference type="InterPro" id="IPR050086">
    <property type="entry name" value="MetN_ABC_transporter-like"/>
</dbReference>
<evidence type="ECO:0000256" key="5">
    <source>
        <dbReference type="ARBA" id="ARBA00022741"/>
    </source>
</evidence>
<feature type="region of interest" description="Disordered" evidence="8">
    <location>
        <begin position="1"/>
        <end position="20"/>
    </location>
</feature>
<dbReference type="InterPro" id="IPR017871">
    <property type="entry name" value="ABC_transporter-like_CS"/>
</dbReference>
<reference evidence="11" key="1">
    <citation type="submission" date="2015-08" db="EMBL/GenBank/DDBJ databases">
        <title>Complete Genome Sequence of Azospirillum thiophilum BV-S.</title>
        <authorList>
            <person name="Fomenkov A."/>
            <person name="Vincze T."/>
            <person name="Grabovich M."/>
            <person name="Dubinina G."/>
            <person name="Orlova M."/>
            <person name="Belousova E."/>
            <person name="Roberts R.J."/>
        </authorList>
    </citation>
    <scope>NUCLEOTIDE SEQUENCE [LARGE SCALE GENOMIC DNA]</scope>
    <source>
        <strain evidence="11">BV-S</strain>
    </source>
</reference>
<evidence type="ECO:0000256" key="3">
    <source>
        <dbReference type="ARBA" id="ARBA00022448"/>
    </source>
</evidence>
<evidence type="ECO:0000256" key="2">
    <source>
        <dbReference type="ARBA" id="ARBA00005417"/>
    </source>
</evidence>
<keyword evidence="6 10" id="KW-0067">ATP-binding</keyword>
<dbReference type="Proteomes" id="UP000069935">
    <property type="component" value="Chromosome 2"/>
</dbReference>
<comment type="subcellular location">
    <subcellularLocation>
        <location evidence="1">Cell membrane</location>
        <topology evidence="1">Peripheral membrane protein</topology>
    </subcellularLocation>
</comment>
<sequence length="275" mass="30317">MIAVSETTTPPRASSGTDTVPMVSIRSVGKSFGTNEVLRDIDLTVNKSEVVCLIGPSGSGKSTLLRCINFLEVYDRGEIRIEGKLVGYSEGTPRRRLSNRDLRTLRRNVGMVFQQFNLWPHMTALENVAEALVQVRGMDKAAAAARARQMLERVGLSAKADSYPARLSGGQQQRVAIARVIAMEPHLMLFDEPTSALDPELVGEVLQVMRDLAADGMTMVVVTHEMGFAANVADKVAFLDHGRIAAFGTPRDVFHECAEPRLKQFLQTYHERNSF</sequence>
<accession>A0AAC8W0N4</accession>
<feature type="compositionally biased region" description="Polar residues" evidence="8">
    <location>
        <begin position="1"/>
        <end position="18"/>
    </location>
</feature>
<organism evidence="10 11">
    <name type="scientific">Azospirillum thiophilum</name>
    <dbReference type="NCBI Taxonomy" id="528244"/>
    <lineage>
        <taxon>Bacteria</taxon>
        <taxon>Pseudomonadati</taxon>
        <taxon>Pseudomonadota</taxon>
        <taxon>Alphaproteobacteria</taxon>
        <taxon>Rhodospirillales</taxon>
        <taxon>Azospirillaceae</taxon>
        <taxon>Azospirillum</taxon>
    </lineage>
</organism>